<dbReference type="Pfam" id="PF05096">
    <property type="entry name" value="Glu_cyclase_2"/>
    <property type="match status" value="1"/>
</dbReference>
<dbReference type="PANTHER" id="PTHR31270:SF1">
    <property type="entry name" value="GLUTAMINYL-PEPTIDE CYCLOTRANSFERASE"/>
    <property type="match status" value="1"/>
</dbReference>
<sequence length="355" mass="38761">MKLTTILTIAAITATIAGCKDKAGNGFNVTISPDAGTTFNAGKDVVVKAGYTADLNPDSVVYLLDSTRIAAKKDSSALTLTTDTLKLGIKNLTAKVYKGGKHEDASTNVVVLAAKAPQQLTYQVVATFAHDTASYTEGLVYRDGFLYESDGGRAADPEGQSSLRKTTVQGKVLQKVDIDPKIFAEGISLVGNKIVQLTWTEKIGYVYDVNTFKLLSTFTNNVGVEGWGMTFDGNKLYMDDSTNRIWFLNKDTYQQAGYIDVYDDKGPINQINELEFINGKIFANVYQKDVIVVIDPKTGAVEQTLDLAKIYPDRTQHNPDADVLNGIAWEAAGKRLFVTGKKWDKLFQIKVPGVN</sequence>
<dbReference type="InterPro" id="IPR015943">
    <property type="entry name" value="WD40/YVTN_repeat-like_dom_sf"/>
</dbReference>
<dbReference type="Proteomes" id="UP000429232">
    <property type="component" value="Chromosome"/>
</dbReference>
<dbReference type="SUPFAM" id="SSF63825">
    <property type="entry name" value="YWTD domain"/>
    <property type="match status" value="1"/>
</dbReference>
<evidence type="ECO:0000313" key="1">
    <source>
        <dbReference type="EMBL" id="QQL48741.1"/>
    </source>
</evidence>
<dbReference type="AlphaFoldDB" id="A0A6I4HZ86"/>
<dbReference type="RefSeq" id="WP_157525444.1">
    <property type="nucleotide sequence ID" value="NZ_CP066775.1"/>
</dbReference>
<dbReference type="KEGG" id="mgik:GO620_011180"/>
<keyword evidence="1" id="KW-0808">Transferase</keyword>
<organism evidence="1 2">
    <name type="scientific">Mucilaginibacter ginkgonis</name>
    <dbReference type="NCBI Taxonomy" id="2682091"/>
    <lineage>
        <taxon>Bacteria</taxon>
        <taxon>Pseudomonadati</taxon>
        <taxon>Bacteroidota</taxon>
        <taxon>Sphingobacteriia</taxon>
        <taxon>Sphingobacteriales</taxon>
        <taxon>Sphingobacteriaceae</taxon>
        <taxon>Mucilaginibacter</taxon>
    </lineage>
</organism>
<dbReference type="Gene3D" id="2.130.10.10">
    <property type="entry name" value="YVTN repeat-like/Quinoprotein amine dehydrogenase"/>
    <property type="match status" value="1"/>
</dbReference>
<name>A0A6I4HZ86_9SPHI</name>
<dbReference type="InterPro" id="IPR007788">
    <property type="entry name" value="QCT"/>
</dbReference>
<proteinExistence type="predicted"/>
<dbReference type="PANTHER" id="PTHR31270">
    <property type="entry name" value="GLUTAMINYL-PEPTIDE CYCLOTRANSFERASE"/>
    <property type="match status" value="1"/>
</dbReference>
<dbReference type="GO" id="GO:0016603">
    <property type="term" value="F:glutaminyl-peptide cyclotransferase activity"/>
    <property type="evidence" value="ECO:0007669"/>
    <property type="project" value="InterPro"/>
</dbReference>
<evidence type="ECO:0000313" key="2">
    <source>
        <dbReference type="Proteomes" id="UP000429232"/>
    </source>
</evidence>
<dbReference type="EMBL" id="CP066775">
    <property type="protein sequence ID" value="QQL48741.1"/>
    <property type="molecule type" value="Genomic_DNA"/>
</dbReference>
<protein>
    <submittedName>
        <fullName evidence="1">Glutaminyl-peptide cyclotransferase</fullName>
    </submittedName>
</protein>
<gene>
    <name evidence="1" type="ORF">GO620_011180</name>
</gene>
<keyword evidence="2" id="KW-1185">Reference proteome</keyword>
<reference evidence="1 2" key="1">
    <citation type="submission" date="2020-12" db="EMBL/GenBank/DDBJ databases">
        <title>HMF7856_wgs.fasta genome submission.</title>
        <authorList>
            <person name="Kang H."/>
            <person name="Kim H."/>
            <person name="Joh K."/>
        </authorList>
    </citation>
    <scope>NUCLEOTIDE SEQUENCE [LARGE SCALE GENOMIC DNA]</scope>
    <source>
        <strain evidence="1 2">HMF7856</strain>
    </source>
</reference>
<dbReference type="Gene3D" id="2.60.40.10">
    <property type="entry name" value="Immunoglobulins"/>
    <property type="match status" value="1"/>
</dbReference>
<dbReference type="PROSITE" id="PS51257">
    <property type="entry name" value="PROKAR_LIPOPROTEIN"/>
    <property type="match status" value="1"/>
</dbReference>
<accession>A0A6I4HZ86</accession>
<dbReference type="InterPro" id="IPR013783">
    <property type="entry name" value="Ig-like_fold"/>
</dbReference>